<dbReference type="PROSITE" id="PS51096">
    <property type="entry name" value="PTS_EIIA_TYPE_4"/>
    <property type="match status" value="1"/>
</dbReference>
<evidence type="ECO:0000256" key="5">
    <source>
        <dbReference type="ARBA" id="ARBA00022679"/>
    </source>
</evidence>
<name>A0A1H9ZQZ6_9FIRM</name>
<dbReference type="EMBL" id="FOIF01000012">
    <property type="protein sequence ID" value="SES84074.1"/>
    <property type="molecule type" value="Genomic_DNA"/>
</dbReference>
<dbReference type="InterPro" id="IPR036662">
    <property type="entry name" value="PTS_EIIA_man-typ_sf"/>
</dbReference>
<keyword evidence="2" id="KW-0813">Transport</keyword>
<dbReference type="Gene3D" id="3.40.50.510">
    <property type="entry name" value="Phosphotransferase system, mannose-type IIA component"/>
    <property type="match status" value="1"/>
</dbReference>
<accession>A0A1H9ZQZ6</accession>
<dbReference type="AlphaFoldDB" id="A0A1H9ZQZ6"/>
<dbReference type="Proteomes" id="UP000243819">
    <property type="component" value="Unassembled WGS sequence"/>
</dbReference>
<evidence type="ECO:0000256" key="4">
    <source>
        <dbReference type="ARBA" id="ARBA00022597"/>
    </source>
</evidence>
<evidence type="ECO:0000259" key="8">
    <source>
        <dbReference type="PROSITE" id="PS51096"/>
    </source>
</evidence>
<sequence length="143" mass="15615">MVGIVIVAHGNLAEQLIKTSEMIMGKQRNLIPVNVLPEDSLIELRSKVANAVKKVKTDYGVLILTDIFGGSPTNASTYLLLTEPVKVVTGINLSMLLETLTNRNKPLSILAEIAYHAGNKGIQIVQVEQKEGEQFEFKAGTDR</sequence>
<feature type="domain" description="PTS EIIA type-4" evidence="8">
    <location>
        <begin position="1"/>
        <end position="122"/>
    </location>
</feature>
<evidence type="ECO:0000256" key="7">
    <source>
        <dbReference type="ARBA" id="ARBA00022777"/>
    </source>
</evidence>
<dbReference type="GO" id="GO:0016301">
    <property type="term" value="F:kinase activity"/>
    <property type="evidence" value="ECO:0007669"/>
    <property type="project" value="UniProtKB-KW"/>
</dbReference>
<dbReference type="SUPFAM" id="SSF53062">
    <property type="entry name" value="PTS system fructose IIA component-like"/>
    <property type="match status" value="1"/>
</dbReference>
<dbReference type="Pfam" id="PF03610">
    <property type="entry name" value="EIIA-man"/>
    <property type="match status" value="1"/>
</dbReference>
<keyword evidence="7" id="KW-0418">Kinase</keyword>
<organism evidence="9 10">
    <name type="scientific">Anaerobranca gottschalkii DSM 13577</name>
    <dbReference type="NCBI Taxonomy" id="1120990"/>
    <lineage>
        <taxon>Bacteria</taxon>
        <taxon>Bacillati</taxon>
        <taxon>Bacillota</taxon>
        <taxon>Clostridia</taxon>
        <taxon>Eubacteriales</taxon>
        <taxon>Proteinivoracaceae</taxon>
        <taxon>Anaerobranca</taxon>
    </lineage>
</organism>
<comment type="subcellular location">
    <subcellularLocation>
        <location evidence="1">Cytoplasm</location>
    </subcellularLocation>
</comment>
<dbReference type="PANTHER" id="PTHR33799:SF1">
    <property type="entry name" value="PTS SYSTEM MANNOSE-SPECIFIC EIIAB COMPONENT-RELATED"/>
    <property type="match status" value="1"/>
</dbReference>
<dbReference type="InterPro" id="IPR033887">
    <property type="entry name" value="PTS_IIA_man"/>
</dbReference>
<dbReference type="InterPro" id="IPR004701">
    <property type="entry name" value="PTS_EIIA_man-typ"/>
</dbReference>
<evidence type="ECO:0000256" key="3">
    <source>
        <dbReference type="ARBA" id="ARBA00022490"/>
    </source>
</evidence>
<dbReference type="PANTHER" id="PTHR33799">
    <property type="entry name" value="PTS PERMEASE-RELATED-RELATED"/>
    <property type="match status" value="1"/>
</dbReference>
<keyword evidence="5" id="KW-0808">Transferase</keyword>
<protein>
    <submittedName>
        <fullName evidence="9">PTS system, mannose-specific IIA component</fullName>
    </submittedName>
</protein>
<dbReference type="GO" id="GO:0009401">
    <property type="term" value="P:phosphoenolpyruvate-dependent sugar phosphotransferase system"/>
    <property type="evidence" value="ECO:0007669"/>
    <property type="project" value="UniProtKB-KW"/>
</dbReference>
<evidence type="ECO:0000313" key="10">
    <source>
        <dbReference type="Proteomes" id="UP000243819"/>
    </source>
</evidence>
<evidence type="ECO:0000256" key="6">
    <source>
        <dbReference type="ARBA" id="ARBA00022683"/>
    </source>
</evidence>
<evidence type="ECO:0000256" key="1">
    <source>
        <dbReference type="ARBA" id="ARBA00004496"/>
    </source>
</evidence>
<gene>
    <name evidence="9" type="ORF">SAMN03080614_101218</name>
</gene>
<dbReference type="RefSeq" id="WP_177159704.1">
    <property type="nucleotide sequence ID" value="NZ_FOIF01000012.1"/>
</dbReference>
<keyword evidence="4" id="KW-0762">Sugar transport</keyword>
<keyword evidence="3" id="KW-0963">Cytoplasm</keyword>
<dbReference type="CDD" id="cd00006">
    <property type="entry name" value="PTS_IIA_man"/>
    <property type="match status" value="1"/>
</dbReference>
<reference evidence="10" key="1">
    <citation type="submission" date="2016-10" db="EMBL/GenBank/DDBJ databases">
        <authorList>
            <person name="Varghese N."/>
            <person name="Submissions S."/>
        </authorList>
    </citation>
    <scope>NUCLEOTIDE SEQUENCE [LARGE SCALE GENOMIC DNA]</scope>
    <source>
        <strain evidence="10">DSM 13577</strain>
    </source>
</reference>
<dbReference type="STRING" id="1120990.SAMN03080614_101218"/>
<keyword evidence="10" id="KW-1185">Reference proteome</keyword>
<dbReference type="InterPro" id="IPR051471">
    <property type="entry name" value="Bacterial_PTS_sugar_comp"/>
</dbReference>
<proteinExistence type="predicted"/>
<dbReference type="GO" id="GO:0005737">
    <property type="term" value="C:cytoplasm"/>
    <property type="evidence" value="ECO:0007669"/>
    <property type="project" value="UniProtKB-SubCell"/>
</dbReference>
<evidence type="ECO:0000256" key="2">
    <source>
        <dbReference type="ARBA" id="ARBA00022448"/>
    </source>
</evidence>
<keyword evidence="6" id="KW-0598">Phosphotransferase system</keyword>
<dbReference type="GO" id="GO:0016020">
    <property type="term" value="C:membrane"/>
    <property type="evidence" value="ECO:0007669"/>
    <property type="project" value="InterPro"/>
</dbReference>
<evidence type="ECO:0000313" key="9">
    <source>
        <dbReference type="EMBL" id="SES84074.1"/>
    </source>
</evidence>